<evidence type="ECO:0000313" key="2">
    <source>
        <dbReference type="EMBL" id="SDB92392.1"/>
    </source>
</evidence>
<reference evidence="3" key="1">
    <citation type="submission" date="2016-09" db="EMBL/GenBank/DDBJ databases">
        <authorList>
            <person name="Varghese N."/>
            <person name="Submissions S."/>
        </authorList>
    </citation>
    <scope>NUCLEOTIDE SEQUENCE [LARGE SCALE GENOMIC DNA]</scope>
    <source>
        <strain evidence="3">25nlg</strain>
    </source>
</reference>
<proteinExistence type="predicted"/>
<gene>
    <name evidence="2" type="ORF">SAMN05421737_103223</name>
</gene>
<keyword evidence="3" id="KW-1185">Reference proteome</keyword>
<evidence type="ECO:0000313" key="3">
    <source>
        <dbReference type="Proteomes" id="UP000242662"/>
    </source>
</evidence>
<sequence>MKRIAVYSMFVASLLFVSGCLQSKSVLEPINWSEKEQRLLMIGLDGAVAFKTAHLKETVKGINVYLDIYENGELNENESRSLYESVDPATERHFAYKFAKVPAGEDLSFSFFTHTVDNDGTAGFESLETLPYSNEIFVTYATAGGLDPDAEKSPLFLWSSYEGIHSGWYTDEGINALRETKETFVVIGIEWIHE</sequence>
<organism evidence="2 3">
    <name type="scientific">Shouchella lonarensis</name>
    <dbReference type="NCBI Taxonomy" id="1464122"/>
    <lineage>
        <taxon>Bacteria</taxon>
        <taxon>Bacillati</taxon>
        <taxon>Bacillota</taxon>
        <taxon>Bacilli</taxon>
        <taxon>Bacillales</taxon>
        <taxon>Bacillaceae</taxon>
        <taxon>Shouchella</taxon>
    </lineage>
</organism>
<feature type="signal peptide" evidence="1">
    <location>
        <begin position="1"/>
        <end position="23"/>
    </location>
</feature>
<dbReference type="RefSeq" id="WP_090775068.1">
    <property type="nucleotide sequence ID" value="NZ_FMYM01000003.1"/>
</dbReference>
<dbReference type="EMBL" id="FMYM01000003">
    <property type="protein sequence ID" value="SDB92392.1"/>
    <property type="molecule type" value="Genomic_DNA"/>
</dbReference>
<keyword evidence="1" id="KW-0732">Signal</keyword>
<name>A0A1G6HDN8_9BACI</name>
<dbReference type="PROSITE" id="PS51257">
    <property type="entry name" value="PROKAR_LIPOPROTEIN"/>
    <property type="match status" value="1"/>
</dbReference>
<protein>
    <submittedName>
        <fullName evidence="2">Uncharacterized protein</fullName>
    </submittedName>
</protein>
<feature type="chain" id="PRO_5017386112" evidence="1">
    <location>
        <begin position="24"/>
        <end position="194"/>
    </location>
</feature>
<dbReference type="Proteomes" id="UP000242662">
    <property type="component" value="Unassembled WGS sequence"/>
</dbReference>
<evidence type="ECO:0000256" key="1">
    <source>
        <dbReference type="SAM" id="SignalP"/>
    </source>
</evidence>
<accession>A0A1G6HDN8</accession>
<dbReference type="AlphaFoldDB" id="A0A1G6HDN8"/>